<dbReference type="EMBL" id="CP098248">
    <property type="protein sequence ID" value="WAV96680.1"/>
    <property type="molecule type" value="Genomic_DNA"/>
</dbReference>
<dbReference type="RefSeq" id="WP_269264158.1">
    <property type="nucleotide sequence ID" value="NZ_CP098248.1"/>
</dbReference>
<proteinExistence type="predicted"/>
<protein>
    <submittedName>
        <fullName evidence="1">Uncharacterized protein</fullName>
    </submittedName>
</protein>
<sequence length="45" mass="5185">MNELPEVEAWSCTETVRRYAPLAPQKLKEKVQVVDDVLRESVTIL</sequence>
<reference evidence="2" key="1">
    <citation type="journal article" date="2022" name="Front. Microbiol.">
        <title>New perspectives on an old grouping: The genomic and phenotypic variability of Oxalobacter formigenes and the implications for calcium oxalate stone prevention.</title>
        <authorList>
            <person name="Chmiel J.A."/>
            <person name="Carr C."/>
            <person name="Stuivenberg G.A."/>
            <person name="Venema R."/>
            <person name="Chanyi R.M."/>
            <person name="Al K.F."/>
            <person name="Giguere D."/>
            <person name="Say H."/>
            <person name="Akouris P.P."/>
            <person name="Dominguez Romero S.A."/>
            <person name="Kwong A."/>
            <person name="Tai V."/>
            <person name="Koval S.F."/>
            <person name="Razvi H."/>
            <person name="Bjazevic J."/>
            <person name="Burton J.P."/>
        </authorList>
    </citation>
    <scope>NUCLEOTIDE SEQUENCE</scope>
    <source>
        <strain evidence="2">HOxNP-1</strain>
    </source>
</reference>
<evidence type="ECO:0000313" key="1">
    <source>
        <dbReference type="EMBL" id="WAV90901.1"/>
    </source>
</evidence>
<gene>
    <name evidence="2" type="ORF">NB645_07590</name>
    <name evidence="1" type="ORF">NB646_08725</name>
</gene>
<keyword evidence="3" id="KW-1185">Reference proteome</keyword>
<dbReference type="EMBL" id="CP098251">
    <property type="protein sequence ID" value="WAV90901.1"/>
    <property type="molecule type" value="Genomic_DNA"/>
</dbReference>
<evidence type="ECO:0000313" key="3">
    <source>
        <dbReference type="Proteomes" id="UP001164794"/>
    </source>
</evidence>
<dbReference type="Proteomes" id="UP001164819">
    <property type="component" value="Chromosome"/>
</dbReference>
<accession>A0A9E9LF26</accession>
<dbReference type="AlphaFoldDB" id="A0A9E9LF26"/>
<organism evidence="1">
    <name type="scientific">Oxalobacter aliiformigenes</name>
    <dbReference type="NCBI Taxonomy" id="2946593"/>
    <lineage>
        <taxon>Bacteria</taxon>
        <taxon>Pseudomonadati</taxon>
        <taxon>Pseudomonadota</taxon>
        <taxon>Betaproteobacteria</taxon>
        <taxon>Burkholderiales</taxon>
        <taxon>Oxalobacteraceae</taxon>
        <taxon>Oxalobacter</taxon>
    </lineage>
</organism>
<dbReference type="Proteomes" id="UP001164794">
    <property type="component" value="Chromosome"/>
</dbReference>
<reference evidence="1" key="2">
    <citation type="journal article" date="2022" name="Front. Microbiol.">
        <title>New perspectives on an old grouping: The genomic and phenotypic variability of Oxalobacter formigenes and the implications for calcium oxalate stone prevention.</title>
        <authorList>
            <person name="Chmiel J.A."/>
            <person name="Carr C."/>
            <person name="Stuivenberg G.A."/>
            <person name="Venema R."/>
            <person name="Chanyi R.M."/>
            <person name="Al K.F."/>
            <person name="Giguere D."/>
            <person name="Say H."/>
            <person name="Akouris P.P."/>
            <person name="Dominguez Romero S.A."/>
            <person name="Kwong A."/>
            <person name="Tai V."/>
            <person name="Koval S.F."/>
            <person name="Razvi H."/>
            <person name="Bjazevic J."/>
            <person name="Burton J.P."/>
        </authorList>
    </citation>
    <scope>NUCLEOTIDE SEQUENCE</scope>
    <source>
        <strain evidence="1">OxK</strain>
    </source>
</reference>
<name>A0A9E9LF26_9BURK</name>
<evidence type="ECO:0000313" key="2">
    <source>
        <dbReference type="EMBL" id="WAV96680.1"/>
    </source>
</evidence>